<evidence type="ECO:0000256" key="3">
    <source>
        <dbReference type="ARBA" id="ARBA00022801"/>
    </source>
</evidence>
<dbReference type="InterPro" id="IPR011545">
    <property type="entry name" value="DEAD/DEAH_box_helicase_dom"/>
</dbReference>
<feature type="compositionally biased region" description="Basic and acidic residues" evidence="7">
    <location>
        <begin position="193"/>
        <end position="217"/>
    </location>
</feature>
<feature type="compositionally biased region" description="Basic and acidic residues" evidence="7">
    <location>
        <begin position="225"/>
        <end position="237"/>
    </location>
</feature>
<keyword evidence="5" id="KW-0067">ATP-binding</keyword>
<evidence type="ECO:0000256" key="6">
    <source>
        <dbReference type="PROSITE-ProRule" id="PRU00552"/>
    </source>
</evidence>
<feature type="region of interest" description="Disordered" evidence="7">
    <location>
        <begin position="132"/>
        <end position="244"/>
    </location>
</feature>
<dbReference type="Proteomes" id="UP000694941">
    <property type="component" value="Unplaced"/>
</dbReference>
<dbReference type="InterPro" id="IPR014001">
    <property type="entry name" value="Helicase_ATP-bd"/>
</dbReference>
<dbReference type="GeneID" id="106475031"/>
<keyword evidence="2" id="KW-0547">Nucleotide-binding</keyword>
<feature type="short sequence motif" description="Q motif" evidence="6">
    <location>
        <begin position="259"/>
        <end position="287"/>
    </location>
</feature>
<feature type="region of interest" description="Disordered" evidence="7">
    <location>
        <begin position="50"/>
        <end position="108"/>
    </location>
</feature>
<reference evidence="11" key="1">
    <citation type="submission" date="2025-08" db="UniProtKB">
        <authorList>
            <consortium name="RefSeq"/>
        </authorList>
    </citation>
    <scope>IDENTIFICATION</scope>
    <source>
        <tissue evidence="11">Muscle</tissue>
    </source>
</reference>
<keyword evidence="3" id="KW-0378">Hydrolase</keyword>
<dbReference type="SMART" id="SM00487">
    <property type="entry name" value="DEXDc"/>
    <property type="match status" value="1"/>
</dbReference>
<dbReference type="GO" id="GO:0004386">
    <property type="term" value="F:helicase activity"/>
    <property type="evidence" value="ECO:0007669"/>
    <property type="project" value="UniProtKB-KW"/>
</dbReference>
<evidence type="ECO:0000256" key="4">
    <source>
        <dbReference type="ARBA" id="ARBA00022806"/>
    </source>
</evidence>
<accession>A0ABM1BYP0</accession>
<proteinExistence type="predicted"/>
<feature type="compositionally biased region" description="Basic and acidic residues" evidence="7">
    <location>
        <begin position="150"/>
        <end position="159"/>
    </location>
</feature>
<gene>
    <name evidence="11" type="primary">LOC106475031</name>
</gene>
<dbReference type="SUPFAM" id="SSF52540">
    <property type="entry name" value="P-loop containing nucleoside triphosphate hydrolases"/>
    <property type="match status" value="1"/>
</dbReference>
<evidence type="ECO:0000256" key="5">
    <source>
        <dbReference type="ARBA" id="ARBA00022840"/>
    </source>
</evidence>
<evidence type="ECO:0000313" key="10">
    <source>
        <dbReference type="Proteomes" id="UP000694941"/>
    </source>
</evidence>
<evidence type="ECO:0000259" key="9">
    <source>
        <dbReference type="PROSITE" id="PS51195"/>
    </source>
</evidence>
<dbReference type="PROSITE" id="PS51192">
    <property type="entry name" value="HELICASE_ATP_BIND_1"/>
    <property type="match status" value="1"/>
</dbReference>
<feature type="domain" description="Helicase ATP-binding" evidence="8">
    <location>
        <begin position="290"/>
        <end position="418"/>
    </location>
</feature>
<dbReference type="RefSeq" id="XP_013791182.1">
    <property type="nucleotide sequence ID" value="XM_013935728.2"/>
</dbReference>
<protein>
    <recommendedName>
        <fullName evidence="1">RNA helicase</fullName>
        <ecNumber evidence="1">3.6.4.13</ecNumber>
    </recommendedName>
</protein>
<feature type="domain" description="DEAD-box RNA helicase Q" evidence="9">
    <location>
        <begin position="259"/>
        <end position="287"/>
    </location>
</feature>
<dbReference type="PANTHER" id="PTHR47958">
    <property type="entry name" value="ATP-DEPENDENT RNA HELICASE DBP3"/>
    <property type="match status" value="1"/>
</dbReference>
<evidence type="ECO:0000256" key="7">
    <source>
        <dbReference type="SAM" id="MobiDB-lite"/>
    </source>
</evidence>
<evidence type="ECO:0000259" key="8">
    <source>
        <dbReference type="PROSITE" id="PS51192"/>
    </source>
</evidence>
<dbReference type="InterPro" id="IPR014014">
    <property type="entry name" value="RNA_helicase_DEAD_Q_motif"/>
</dbReference>
<keyword evidence="4 11" id="KW-0347">Helicase</keyword>
<dbReference type="Gene3D" id="3.40.50.300">
    <property type="entry name" value="P-loop containing nucleotide triphosphate hydrolases"/>
    <property type="match status" value="1"/>
</dbReference>
<evidence type="ECO:0000256" key="1">
    <source>
        <dbReference type="ARBA" id="ARBA00012552"/>
    </source>
</evidence>
<dbReference type="InterPro" id="IPR027417">
    <property type="entry name" value="P-loop_NTPase"/>
</dbReference>
<organism evidence="10 11">
    <name type="scientific">Limulus polyphemus</name>
    <name type="common">Atlantic horseshoe crab</name>
    <dbReference type="NCBI Taxonomy" id="6850"/>
    <lineage>
        <taxon>Eukaryota</taxon>
        <taxon>Metazoa</taxon>
        <taxon>Ecdysozoa</taxon>
        <taxon>Arthropoda</taxon>
        <taxon>Chelicerata</taxon>
        <taxon>Merostomata</taxon>
        <taxon>Xiphosura</taxon>
        <taxon>Limulidae</taxon>
        <taxon>Limulus</taxon>
    </lineage>
</organism>
<dbReference type="PROSITE" id="PS51195">
    <property type="entry name" value="Q_MOTIF"/>
    <property type="match status" value="1"/>
</dbReference>
<evidence type="ECO:0000313" key="11">
    <source>
        <dbReference type="RefSeq" id="XP_013791182.1"/>
    </source>
</evidence>
<evidence type="ECO:0000256" key="2">
    <source>
        <dbReference type="ARBA" id="ARBA00022741"/>
    </source>
</evidence>
<keyword evidence="10" id="KW-1185">Reference proteome</keyword>
<sequence length="418" mass="47139">MAQMNPPWDKTGNQIPPFPQVWNTRPAVAMDMTAYWALCNNFAGLDVNASQNQGGGNPGRYVPPHMRNRPAPPQQPSGPPPASQQQWNNRNTFYPTDRDRGDQGYGNWDNRNQYYQGWDSFGNDSIKTVSYNRGGGYTPRADIGRGGGGYDRDDRRNFNDGRGGSRGRGDFTNFGNRTRRPNGDNRGGALPPRRGDFDRNWRDPESVQKFGGRDDRSGGYGGGTWDRRNGGIRRNDFDDTDWSRPLPRDDYTERCFIKCVFDECSLTEIIRNNIELARYSRPTPVQKYAIPIILAKRDLMACAQTGSGKTAAFLVPILNHIYENGPPKDLPEPQKFSSRIKQYPLALVLSPTRELACQIYDEASKFAYRSRVRPCVVYGGAEPIQQMKDLDRGCHLLVATPGRLVDMMERGKISLELV</sequence>
<feature type="compositionally biased region" description="Pro residues" evidence="7">
    <location>
        <begin position="70"/>
        <end position="82"/>
    </location>
</feature>
<dbReference type="Pfam" id="PF00270">
    <property type="entry name" value="DEAD"/>
    <property type="match status" value="1"/>
</dbReference>
<name>A0ABM1BYP0_LIMPO</name>
<feature type="non-terminal residue" evidence="11">
    <location>
        <position position="418"/>
    </location>
</feature>
<dbReference type="EC" id="3.6.4.13" evidence="1"/>